<evidence type="ECO:0000256" key="2">
    <source>
        <dbReference type="SAM" id="MobiDB-lite"/>
    </source>
</evidence>
<geneLocation type="plasmid" evidence="4 7">
    <name>pSA3</name>
</geneLocation>
<dbReference type="InterPro" id="IPR000551">
    <property type="entry name" value="MerR-type_HTH_dom"/>
</dbReference>
<dbReference type="InterPro" id="IPR009061">
    <property type="entry name" value="DNA-bd_dom_put_sf"/>
</dbReference>
<keyword evidence="7" id="KW-1185">Reference proteome</keyword>
<dbReference type="Gene3D" id="1.10.1660.10">
    <property type="match status" value="1"/>
</dbReference>
<evidence type="ECO:0000313" key="5">
    <source>
        <dbReference type="EMBL" id="EZP81036.1"/>
    </source>
</evidence>
<organism evidence="5 6">
    <name type="scientific">Novosphingobium resinovorum</name>
    <dbReference type="NCBI Taxonomy" id="158500"/>
    <lineage>
        <taxon>Bacteria</taxon>
        <taxon>Pseudomonadati</taxon>
        <taxon>Pseudomonadota</taxon>
        <taxon>Alphaproteobacteria</taxon>
        <taxon>Sphingomonadales</taxon>
        <taxon>Sphingomonadaceae</taxon>
        <taxon>Novosphingobium</taxon>
    </lineage>
</organism>
<gene>
    <name evidence="4" type="ORF">BES08_31095</name>
    <name evidence="5" type="ORF">BV97_03090</name>
</gene>
<reference evidence="5 6" key="1">
    <citation type="submission" date="2014-03" db="EMBL/GenBank/DDBJ databases">
        <title>Whole genome sequence of Novosphingobium resinovorum KF1.</title>
        <authorList>
            <person name="Gan H.M."/>
            <person name="Gan H.Y."/>
            <person name="Chew T.H."/>
            <person name="Savka M.A."/>
        </authorList>
    </citation>
    <scope>NUCLEOTIDE SEQUENCE [LARGE SCALE GENOMIC DNA]</scope>
    <source>
        <strain evidence="5 6">KF1</strain>
    </source>
</reference>
<reference evidence="7" key="3">
    <citation type="journal article" date="2017" name="J. Biotechnol.">
        <title>Complete genome sequence of Novosphingobium resinovorum SA1, a versatile xenobiotic-degrading bacterium capable of utilizing sulfanilic acid.</title>
        <authorList>
            <person name="Hegedus B."/>
            <person name="Kos P.B."/>
            <person name="Balint B."/>
            <person name="Maroti G."/>
            <person name="Gan H.M."/>
            <person name="Perei K."/>
            <person name="Rakhely G."/>
        </authorList>
    </citation>
    <scope>NUCLEOTIDE SEQUENCE [LARGE SCALE GENOMIC DNA]</scope>
    <source>
        <strain evidence="7">SA1</strain>
    </source>
</reference>
<keyword evidence="1" id="KW-0238">DNA-binding</keyword>
<dbReference type="OrthoDB" id="9803659at2"/>
<dbReference type="PANTHER" id="PTHR30204:SF58">
    <property type="entry name" value="HTH-TYPE TRANSCRIPTIONAL REGULATOR YFMP"/>
    <property type="match status" value="1"/>
</dbReference>
<dbReference type="Proteomes" id="UP000094626">
    <property type="component" value="Plasmid pSA3"/>
</dbReference>
<dbReference type="eggNOG" id="COG0789">
    <property type="taxonomic scope" value="Bacteria"/>
</dbReference>
<dbReference type="Proteomes" id="UP000024329">
    <property type="component" value="Unassembled WGS sequence"/>
</dbReference>
<evidence type="ECO:0000313" key="6">
    <source>
        <dbReference type="Proteomes" id="UP000024329"/>
    </source>
</evidence>
<dbReference type="SMART" id="SM00422">
    <property type="entry name" value="HTH_MERR"/>
    <property type="match status" value="1"/>
</dbReference>
<feature type="domain" description="HTH merR-type" evidence="3">
    <location>
        <begin position="37"/>
        <end position="104"/>
    </location>
</feature>
<proteinExistence type="predicted"/>
<dbReference type="CDD" id="cd04776">
    <property type="entry name" value="HTH_GnyR"/>
    <property type="match status" value="1"/>
</dbReference>
<dbReference type="SUPFAM" id="SSF46955">
    <property type="entry name" value="Putative DNA-binding domain"/>
    <property type="match status" value="1"/>
</dbReference>
<protein>
    <submittedName>
        <fullName evidence="5">MerR family transcriptional regulator</fullName>
    </submittedName>
</protein>
<evidence type="ECO:0000256" key="1">
    <source>
        <dbReference type="ARBA" id="ARBA00023125"/>
    </source>
</evidence>
<reference evidence="4" key="2">
    <citation type="submission" date="2016-08" db="EMBL/GenBank/DDBJ databases">
        <authorList>
            <person name="Seilhamer J.J."/>
        </authorList>
    </citation>
    <scope>NUCLEOTIDE SEQUENCE [LARGE SCALE GENOMIC DNA]</scope>
    <source>
        <strain evidence="4">SA1</strain>
        <plasmid evidence="4">pSA3</plasmid>
    </source>
</reference>
<evidence type="ECO:0000313" key="4">
    <source>
        <dbReference type="EMBL" id="AOR81291.1"/>
    </source>
</evidence>
<dbReference type="PROSITE" id="PS50937">
    <property type="entry name" value="HTH_MERR_2"/>
    <property type="match status" value="1"/>
</dbReference>
<evidence type="ECO:0000259" key="3">
    <source>
        <dbReference type="PROSITE" id="PS50937"/>
    </source>
</evidence>
<dbReference type="GO" id="GO:0003700">
    <property type="term" value="F:DNA-binding transcription factor activity"/>
    <property type="evidence" value="ECO:0007669"/>
    <property type="project" value="InterPro"/>
</dbReference>
<dbReference type="AlphaFoldDB" id="A0A031JTE5"/>
<dbReference type="EMBL" id="JFYZ01000014">
    <property type="protein sequence ID" value="EZP81036.1"/>
    <property type="molecule type" value="Genomic_DNA"/>
</dbReference>
<accession>A0A031JTE5</accession>
<dbReference type="GO" id="GO:0003677">
    <property type="term" value="F:DNA binding"/>
    <property type="evidence" value="ECO:0007669"/>
    <property type="project" value="UniProtKB-KW"/>
</dbReference>
<name>A0A031JTE5_9SPHN</name>
<dbReference type="Pfam" id="PF13411">
    <property type="entry name" value="MerR_1"/>
    <property type="match status" value="1"/>
</dbReference>
<dbReference type="PATRIC" id="fig|158500.4.peg.3158"/>
<dbReference type="EMBL" id="CP017078">
    <property type="protein sequence ID" value="AOR81291.1"/>
    <property type="molecule type" value="Genomic_DNA"/>
</dbReference>
<sequence length="156" mass="18033">MGNSLHLAEDDETLKDADRDNPTHKGRTRAKDADLQVYGIQDVAQELGLTLRTLRFYEKEGLIAPQRVGSTRAYSRREIGRIQLILRGKRLGFSIKEIKEFLDLYDADPEHKEQMERLIARIRERLVDLKTQRSALDLTIDELTTIEVEAMAKLQR</sequence>
<feature type="region of interest" description="Disordered" evidence="2">
    <location>
        <begin position="1"/>
        <end position="30"/>
    </location>
</feature>
<dbReference type="KEGG" id="nre:BES08_31095"/>
<feature type="compositionally biased region" description="Basic and acidic residues" evidence="2">
    <location>
        <begin position="14"/>
        <end position="30"/>
    </location>
</feature>
<evidence type="ECO:0000313" key="7">
    <source>
        <dbReference type="Proteomes" id="UP000094626"/>
    </source>
</evidence>
<dbReference type="PANTHER" id="PTHR30204">
    <property type="entry name" value="REDOX-CYCLING DRUG-SENSING TRANSCRIPTIONAL ACTIVATOR SOXR"/>
    <property type="match status" value="1"/>
</dbReference>
<dbReference type="InterPro" id="IPR047057">
    <property type="entry name" value="MerR_fam"/>
</dbReference>
<dbReference type="RefSeq" id="WP_017503287.1">
    <property type="nucleotide sequence ID" value="NZ_CP017078.1"/>
</dbReference>
<keyword evidence="4" id="KW-0614">Plasmid</keyword>